<dbReference type="EMBL" id="JH712544">
    <property type="protein sequence ID" value="EFO17246.1"/>
    <property type="molecule type" value="Genomic_DNA"/>
</dbReference>
<protein>
    <submittedName>
        <fullName evidence="2">Uncharacterized protein</fullName>
    </submittedName>
</protein>
<reference evidence="2" key="1">
    <citation type="submission" date="2012-04" db="EMBL/GenBank/DDBJ databases">
        <title>The Genome Sequence of Loa loa.</title>
        <authorList>
            <consortium name="The Broad Institute Genome Sequencing Platform"/>
            <consortium name="Broad Institute Genome Sequencing Center for Infectious Disease"/>
            <person name="Nutman T.B."/>
            <person name="Fink D.L."/>
            <person name="Russ C."/>
            <person name="Young S."/>
            <person name="Zeng Q."/>
            <person name="Gargeya S."/>
            <person name="Alvarado L."/>
            <person name="Berlin A."/>
            <person name="Chapman S.B."/>
            <person name="Chen Z."/>
            <person name="Freedman E."/>
            <person name="Gellesch M."/>
            <person name="Goldberg J."/>
            <person name="Griggs A."/>
            <person name="Gujja S."/>
            <person name="Heilman E.R."/>
            <person name="Heiman D."/>
            <person name="Howarth C."/>
            <person name="Mehta T."/>
            <person name="Neiman D."/>
            <person name="Pearson M."/>
            <person name="Roberts A."/>
            <person name="Saif S."/>
            <person name="Shea T."/>
            <person name="Shenoy N."/>
            <person name="Sisk P."/>
            <person name="Stolte C."/>
            <person name="Sykes S."/>
            <person name="White J."/>
            <person name="Yandava C."/>
            <person name="Haas B."/>
            <person name="Henn M.R."/>
            <person name="Nusbaum C."/>
            <person name="Birren B."/>
        </authorList>
    </citation>
    <scope>NUCLEOTIDE SEQUENCE [LARGE SCALE GENOMIC DNA]</scope>
</reference>
<keyword evidence="1" id="KW-0472">Membrane</keyword>
<gene>
    <name evidence="2" type="ORF">LOAG_11253</name>
</gene>
<feature type="transmembrane region" description="Helical" evidence="1">
    <location>
        <begin position="96"/>
        <end position="119"/>
    </location>
</feature>
<keyword evidence="1" id="KW-1133">Transmembrane helix</keyword>
<name>A0A1S0TPH3_LOALO</name>
<sequence length="120" mass="13873">RSHSIQSVVNHSFIQTSNELHTAFSGNYSACIANIHIHIHIHIHTHTHTHTHRESHMNLWAVYVHQSIRPFVCLSYTIGANFRYAICSSLFFRGHAFFPIDVCVYVCMCVCMYVCVYMCV</sequence>
<feature type="non-terminal residue" evidence="2">
    <location>
        <position position="1"/>
    </location>
</feature>
<dbReference type="RefSeq" id="XP_003146823.1">
    <property type="nucleotide sequence ID" value="XM_003146775.1"/>
</dbReference>
<keyword evidence="1" id="KW-0812">Transmembrane</keyword>
<organism evidence="2">
    <name type="scientific">Loa loa</name>
    <name type="common">Eye worm</name>
    <name type="synonym">Filaria loa</name>
    <dbReference type="NCBI Taxonomy" id="7209"/>
    <lineage>
        <taxon>Eukaryota</taxon>
        <taxon>Metazoa</taxon>
        <taxon>Ecdysozoa</taxon>
        <taxon>Nematoda</taxon>
        <taxon>Chromadorea</taxon>
        <taxon>Rhabditida</taxon>
        <taxon>Spirurina</taxon>
        <taxon>Spiruromorpha</taxon>
        <taxon>Filarioidea</taxon>
        <taxon>Onchocercidae</taxon>
        <taxon>Loa</taxon>
    </lineage>
</organism>
<evidence type="ECO:0000256" key="1">
    <source>
        <dbReference type="SAM" id="Phobius"/>
    </source>
</evidence>
<dbReference type="InParanoid" id="A0A1S0TPH3"/>
<dbReference type="KEGG" id="loa:LOAG_11253"/>
<accession>A0A1S0TPH3</accession>
<proteinExistence type="predicted"/>
<evidence type="ECO:0000313" key="2">
    <source>
        <dbReference type="EMBL" id="EFO17246.1"/>
    </source>
</evidence>
<dbReference type="CTD" id="9948707"/>
<dbReference type="GeneID" id="9948707"/>
<dbReference type="AlphaFoldDB" id="A0A1S0TPH3"/>